<name>A0A084VV72_ANOSI</name>
<feature type="region of interest" description="Disordered" evidence="1">
    <location>
        <begin position="17"/>
        <end position="67"/>
    </location>
</feature>
<reference evidence="3" key="2">
    <citation type="submission" date="2020-05" db="UniProtKB">
        <authorList>
            <consortium name="EnsemblMetazoa"/>
        </authorList>
    </citation>
    <scope>IDENTIFICATION</scope>
</reference>
<gene>
    <name evidence="2" type="ORF">ZHAS_00009710</name>
</gene>
<evidence type="ECO:0000313" key="3">
    <source>
        <dbReference type="EnsemblMetazoa" id="ASIC009710-PA"/>
    </source>
</evidence>
<feature type="compositionally biased region" description="Pro residues" evidence="1">
    <location>
        <begin position="17"/>
        <end position="27"/>
    </location>
</feature>
<dbReference type="VEuPathDB" id="VectorBase:ASIC009710"/>
<proteinExistence type="predicted"/>
<sequence length="67" mass="7237">MFPPRSLAFPHAVGVVPPPAASLPPPGRRQLGLTDAYRKPTRLPKPVPGEYSSSSVGRLDSNGERRF</sequence>
<dbReference type="EnsemblMetazoa" id="ASIC009710-RA">
    <property type="protein sequence ID" value="ASIC009710-PA"/>
    <property type="gene ID" value="ASIC009710"/>
</dbReference>
<evidence type="ECO:0000313" key="2">
    <source>
        <dbReference type="EMBL" id="KFB41866.1"/>
    </source>
</evidence>
<protein>
    <submittedName>
        <fullName evidence="2 3">Uncharacterized protein</fullName>
    </submittedName>
</protein>
<dbReference type="Proteomes" id="UP000030765">
    <property type="component" value="Unassembled WGS sequence"/>
</dbReference>
<dbReference type="EMBL" id="KE525157">
    <property type="protein sequence ID" value="KFB41866.1"/>
    <property type="molecule type" value="Genomic_DNA"/>
</dbReference>
<accession>A0A084VV72</accession>
<evidence type="ECO:0000313" key="4">
    <source>
        <dbReference type="Proteomes" id="UP000030765"/>
    </source>
</evidence>
<dbReference type="EMBL" id="ATLV01017157">
    <property type="status" value="NOT_ANNOTATED_CDS"/>
    <property type="molecule type" value="Genomic_DNA"/>
</dbReference>
<reference evidence="2 4" key="1">
    <citation type="journal article" date="2014" name="BMC Genomics">
        <title>Genome sequence of Anopheles sinensis provides insight into genetics basis of mosquito competence for malaria parasites.</title>
        <authorList>
            <person name="Zhou D."/>
            <person name="Zhang D."/>
            <person name="Ding G."/>
            <person name="Shi L."/>
            <person name="Hou Q."/>
            <person name="Ye Y."/>
            <person name="Xu Y."/>
            <person name="Zhou H."/>
            <person name="Xiong C."/>
            <person name="Li S."/>
            <person name="Yu J."/>
            <person name="Hong S."/>
            <person name="Yu X."/>
            <person name="Zou P."/>
            <person name="Chen C."/>
            <person name="Chang X."/>
            <person name="Wang W."/>
            <person name="Lv Y."/>
            <person name="Sun Y."/>
            <person name="Ma L."/>
            <person name="Shen B."/>
            <person name="Zhu C."/>
        </authorList>
    </citation>
    <scope>NUCLEOTIDE SEQUENCE [LARGE SCALE GENOMIC DNA]</scope>
</reference>
<keyword evidence="4" id="KW-1185">Reference proteome</keyword>
<evidence type="ECO:0000256" key="1">
    <source>
        <dbReference type="SAM" id="MobiDB-lite"/>
    </source>
</evidence>
<organism evidence="2">
    <name type="scientific">Anopheles sinensis</name>
    <name type="common">Mosquito</name>
    <dbReference type="NCBI Taxonomy" id="74873"/>
    <lineage>
        <taxon>Eukaryota</taxon>
        <taxon>Metazoa</taxon>
        <taxon>Ecdysozoa</taxon>
        <taxon>Arthropoda</taxon>
        <taxon>Hexapoda</taxon>
        <taxon>Insecta</taxon>
        <taxon>Pterygota</taxon>
        <taxon>Neoptera</taxon>
        <taxon>Endopterygota</taxon>
        <taxon>Diptera</taxon>
        <taxon>Nematocera</taxon>
        <taxon>Culicoidea</taxon>
        <taxon>Culicidae</taxon>
        <taxon>Anophelinae</taxon>
        <taxon>Anopheles</taxon>
    </lineage>
</organism>
<dbReference type="AlphaFoldDB" id="A0A084VV72"/>